<protein>
    <submittedName>
        <fullName evidence="2">Uncharacterized protein</fullName>
    </submittedName>
</protein>
<keyword evidence="3" id="KW-1185">Reference proteome</keyword>
<gene>
    <name evidence="2" type="ORF">GCM10023313_24210</name>
</gene>
<feature type="region of interest" description="Disordered" evidence="1">
    <location>
        <begin position="38"/>
        <end position="71"/>
    </location>
</feature>
<name>A0ABP9FWR6_9SPHI</name>
<proteinExistence type="predicted"/>
<dbReference type="Proteomes" id="UP001501436">
    <property type="component" value="Unassembled WGS sequence"/>
</dbReference>
<comment type="caution">
    <text evidence="2">The sequence shown here is derived from an EMBL/GenBank/DDBJ whole genome shotgun (WGS) entry which is preliminary data.</text>
</comment>
<dbReference type="EMBL" id="BAABJI010000002">
    <property type="protein sequence ID" value="GAA4919718.1"/>
    <property type="molecule type" value="Genomic_DNA"/>
</dbReference>
<reference evidence="3" key="1">
    <citation type="journal article" date="2019" name="Int. J. Syst. Evol. Microbiol.">
        <title>The Global Catalogue of Microorganisms (GCM) 10K type strain sequencing project: providing services to taxonomists for standard genome sequencing and annotation.</title>
        <authorList>
            <consortium name="The Broad Institute Genomics Platform"/>
            <consortium name="The Broad Institute Genome Sequencing Center for Infectious Disease"/>
            <person name="Wu L."/>
            <person name="Ma J."/>
        </authorList>
    </citation>
    <scope>NUCLEOTIDE SEQUENCE [LARGE SCALE GENOMIC DNA]</scope>
    <source>
        <strain evidence="3">JCM 18283</strain>
    </source>
</reference>
<accession>A0ABP9FWR6</accession>
<evidence type="ECO:0000256" key="1">
    <source>
        <dbReference type="SAM" id="MobiDB-lite"/>
    </source>
</evidence>
<evidence type="ECO:0000313" key="3">
    <source>
        <dbReference type="Proteomes" id="UP001501436"/>
    </source>
</evidence>
<organism evidence="2 3">
    <name type="scientific">Mucilaginibacter defluvii</name>
    <dbReference type="NCBI Taxonomy" id="1196019"/>
    <lineage>
        <taxon>Bacteria</taxon>
        <taxon>Pseudomonadati</taxon>
        <taxon>Bacteroidota</taxon>
        <taxon>Sphingobacteriia</taxon>
        <taxon>Sphingobacteriales</taxon>
        <taxon>Sphingobacteriaceae</taxon>
        <taxon>Mucilaginibacter</taxon>
    </lineage>
</organism>
<evidence type="ECO:0000313" key="2">
    <source>
        <dbReference type="EMBL" id="GAA4919718.1"/>
    </source>
</evidence>
<sequence length="71" mass="7634">MAAVTKRAPASCTITHAADTFKSSSLQKTIIIMSKDKKKMPNVVGKKMPSDYQTGKSASPAPQIIANKKKK</sequence>